<dbReference type="InterPro" id="IPR008268">
    <property type="entry name" value="Peptidase_S16_AS"/>
</dbReference>
<reference evidence="19" key="1">
    <citation type="submission" date="2017-09" db="EMBL/GenBank/DDBJ databases">
        <authorList>
            <person name="Varghese N."/>
            <person name="Submissions S."/>
        </authorList>
    </citation>
    <scope>NUCLEOTIDE SEQUENCE [LARGE SCALE GENOMIC DNA]</scope>
    <source>
        <strain evidence="19">DSM 2913</strain>
    </source>
</reference>
<dbReference type="OrthoDB" id="9803599at2"/>
<dbReference type="GO" id="GO:0005737">
    <property type="term" value="C:cytoplasm"/>
    <property type="evidence" value="ECO:0007669"/>
    <property type="project" value="UniProtKB-SubCell"/>
</dbReference>
<dbReference type="InterPro" id="IPR027065">
    <property type="entry name" value="Lon_Prtase"/>
</dbReference>
<dbReference type="GO" id="GO:0005524">
    <property type="term" value="F:ATP binding"/>
    <property type="evidence" value="ECO:0007669"/>
    <property type="project" value="UniProtKB-UniRule"/>
</dbReference>
<dbReference type="InterPro" id="IPR008269">
    <property type="entry name" value="Lon_proteolytic"/>
</dbReference>
<dbReference type="GO" id="GO:0004252">
    <property type="term" value="F:serine-type endopeptidase activity"/>
    <property type="evidence" value="ECO:0007669"/>
    <property type="project" value="UniProtKB-UniRule"/>
</dbReference>
<dbReference type="Pfam" id="PF22667">
    <property type="entry name" value="Lon_lid"/>
    <property type="match status" value="1"/>
</dbReference>
<evidence type="ECO:0000256" key="5">
    <source>
        <dbReference type="ARBA" id="ARBA00022801"/>
    </source>
</evidence>
<accession>A0A285P0U5</accession>
<feature type="binding site" evidence="10 13">
    <location>
        <begin position="370"/>
        <end position="377"/>
    </location>
    <ligand>
        <name>ATP</name>
        <dbReference type="ChEBI" id="CHEBI:30616"/>
    </ligand>
</feature>
<dbReference type="InterPro" id="IPR015947">
    <property type="entry name" value="PUA-like_sf"/>
</dbReference>
<dbReference type="Gene3D" id="1.10.8.60">
    <property type="match status" value="1"/>
</dbReference>
<dbReference type="SUPFAM" id="SSF52540">
    <property type="entry name" value="P-loop containing nucleoside triphosphate hydrolases"/>
    <property type="match status" value="1"/>
</dbReference>
<evidence type="ECO:0000256" key="10">
    <source>
        <dbReference type="HAMAP-Rule" id="MF_01973"/>
    </source>
</evidence>
<comment type="catalytic activity">
    <reaction evidence="9 10 11 14">
        <text>Hydrolysis of proteins in presence of ATP.</text>
        <dbReference type="EC" id="3.4.21.53"/>
    </reaction>
</comment>
<dbReference type="SUPFAM" id="SSF54211">
    <property type="entry name" value="Ribosomal protein S5 domain 2-like"/>
    <property type="match status" value="1"/>
</dbReference>
<dbReference type="GO" id="GO:0004176">
    <property type="term" value="F:ATP-dependent peptidase activity"/>
    <property type="evidence" value="ECO:0007669"/>
    <property type="project" value="UniProtKB-UniRule"/>
</dbReference>
<sequence length="792" mass="89417">MIGEELIKIPQIPEGSFEIPTMPLRDLVVFPTMVMPLFVGRSFSIRAIEEALRRDRLIFLVLQKDRDVEEPEEKDLYQIGTIAHIIRTAPIEEGRLKVLVQGIKRARLKSYKKDEGYYLSLVEPIEDQHIPPEELTKEDKGYMSSLKELLDRAVSLGKQVIPDLLMLIRDIEDPGKLADLTASILDIKSKEAQAILETIDPRERLKMVHQYALNEVGLLEVQSKIRNIARERMEKEQREYFLRQQLKAIQEELGEGDERKAEIEEYRKKLSGLKLEKSVRAEIEKQINRLEKLHPDSAEAGVLRTWLDWVLDLPWNKKTKDRYDLEKAKLILDRDHYNLEKVKERIIEYLAVKKLTKGKQSAVQILCFVGPPGVGKTSLGKSIAESLGRKFVRISLGGIRDEAEIRGHRRTYVGAMPGRIIQAIKQVGTKNPLIVLDEVDKISISFQGDPAAALLEVLDPEQNKSFVDLYIGVPFDLSDVFFICTANRIDTIPRPLLDRMEVISLSGYSEEEKVFIAKQHLLPKLLPPHGFKEGEVIFQEGAILEVIRGYTRESGVRNLQRYLGSILRKLALKKLKGEKPPFEVSAQDVKAYLGVPKRYIEKEEHPMIGIAVGLAWTEVGGEIMLIEATKFKGKGNLILTGSLGDIMKESAQAALSYIKSKAEDYGIDPEVFSNFDVHIHVPEGAVPKDGPSAGITIATALVSLFTERPVRMDVAMTGEVTLRGRVLPVGGLKEKILAAKRAGIYEVILPEKNKDEVLEDLPEYVRDKMTLHFVSNLDEVFDLALLAKQSVV</sequence>
<evidence type="ECO:0000313" key="18">
    <source>
        <dbReference type="EMBL" id="SNZ15352.1"/>
    </source>
</evidence>
<dbReference type="PROSITE" id="PS01046">
    <property type="entry name" value="LON_SER"/>
    <property type="match status" value="1"/>
</dbReference>
<dbReference type="SUPFAM" id="SSF88697">
    <property type="entry name" value="PUA domain-like"/>
    <property type="match status" value="1"/>
</dbReference>
<evidence type="ECO:0000256" key="15">
    <source>
        <dbReference type="RuleBase" id="RU000591"/>
    </source>
</evidence>
<dbReference type="EC" id="3.4.21.53" evidence="10 11"/>
<evidence type="ECO:0000256" key="11">
    <source>
        <dbReference type="PIRNR" id="PIRNR001174"/>
    </source>
</evidence>
<comment type="subunit">
    <text evidence="10 11">Homohexamer. Organized in a ring with a central cavity.</text>
</comment>
<evidence type="ECO:0000256" key="13">
    <source>
        <dbReference type="PIRSR" id="PIRSR001174-2"/>
    </source>
</evidence>
<dbReference type="SMART" id="SM00464">
    <property type="entry name" value="LON"/>
    <property type="match status" value="1"/>
</dbReference>
<feature type="active site" evidence="10 12">
    <location>
        <position position="735"/>
    </location>
</feature>
<keyword evidence="8 10" id="KW-0346">Stress response</keyword>
<dbReference type="InterPro" id="IPR027543">
    <property type="entry name" value="Lon_bac"/>
</dbReference>
<comment type="subcellular location">
    <subcellularLocation>
        <location evidence="1 10 11">Cytoplasm</location>
    </subcellularLocation>
</comment>
<dbReference type="GO" id="GO:0006515">
    <property type="term" value="P:protein quality control for misfolded or incompletely synthesized proteins"/>
    <property type="evidence" value="ECO:0007669"/>
    <property type="project" value="UniProtKB-UniRule"/>
</dbReference>
<dbReference type="NCBIfam" id="TIGR00763">
    <property type="entry name" value="lon"/>
    <property type="match status" value="1"/>
</dbReference>
<dbReference type="PIRSF" id="PIRSF001174">
    <property type="entry name" value="Lon_proteas"/>
    <property type="match status" value="1"/>
</dbReference>
<dbReference type="HAMAP" id="MF_01973">
    <property type="entry name" value="lon_bact"/>
    <property type="match status" value="1"/>
</dbReference>
<dbReference type="Pfam" id="PF05362">
    <property type="entry name" value="Lon_C"/>
    <property type="match status" value="1"/>
</dbReference>
<keyword evidence="3 10" id="KW-0645">Protease</keyword>
<evidence type="ECO:0000256" key="9">
    <source>
        <dbReference type="ARBA" id="ARBA00050665"/>
    </source>
</evidence>
<evidence type="ECO:0000313" key="19">
    <source>
        <dbReference type="Proteomes" id="UP000218627"/>
    </source>
</evidence>
<evidence type="ECO:0000259" key="17">
    <source>
        <dbReference type="PROSITE" id="PS51787"/>
    </source>
</evidence>
<comment type="induction">
    <text evidence="10">By heat shock.</text>
</comment>
<dbReference type="InterPro" id="IPR014721">
    <property type="entry name" value="Ribsml_uS5_D2-typ_fold_subgr"/>
</dbReference>
<dbReference type="PANTHER" id="PTHR10046">
    <property type="entry name" value="ATP DEPENDENT LON PROTEASE FAMILY MEMBER"/>
    <property type="match status" value="1"/>
</dbReference>
<comment type="similarity">
    <text evidence="10 11 14 15">Belongs to the peptidase S16 family.</text>
</comment>
<feature type="active site" evidence="10 12">
    <location>
        <position position="692"/>
    </location>
</feature>
<keyword evidence="7 10" id="KW-0067">ATP-binding</keyword>
<dbReference type="GO" id="GO:0043565">
    <property type="term" value="F:sequence-specific DNA binding"/>
    <property type="evidence" value="ECO:0007669"/>
    <property type="project" value="UniProtKB-UniRule"/>
</dbReference>
<feature type="domain" description="Lon proteolytic" evidence="16">
    <location>
        <begin position="605"/>
        <end position="787"/>
    </location>
</feature>
<dbReference type="GO" id="GO:0016887">
    <property type="term" value="F:ATP hydrolysis activity"/>
    <property type="evidence" value="ECO:0007669"/>
    <property type="project" value="UniProtKB-UniRule"/>
</dbReference>
<organism evidence="18 19">
    <name type="scientific">Hydrogenobacter hydrogenophilus</name>
    <dbReference type="NCBI Taxonomy" id="35835"/>
    <lineage>
        <taxon>Bacteria</taxon>
        <taxon>Pseudomonadati</taxon>
        <taxon>Aquificota</taxon>
        <taxon>Aquificia</taxon>
        <taxon>Aquificales</taxon>
        <taxon>Aquificaceae</taxon>
        <taxon>Hydrogenobacter</taxon>
    </lineage>
</organism>
<comment type="function">
    <text evidence="10">ATP-dependent serine protease that mediates the selective degradation of mutant and abnormal proteins as well as certain short-lived regulatory proteins. Required for cellular homeostasis and for survival from DNA damage and developmental changes induced by stress. Degrades polypeptides processively to yield small peptide fragments that are 5 to 10 amino acids long. Binds to DNA in a double-stranded, site-specific manner.</text>
</comment>
<keyword evidence="2 10" id="KW-0963">Cytoplasm</keyword>
<gene>
    <name evidence="10" type="primary">lon</name>
    <name evidence="18" type="ORF">SAMN06265353_1347</name>
</gene>
<dbReference type="Gene3D" id="2.30.130.40">
    <property type="entry name" value="LON domain-like"/>
    <property type="match status" value="1"/>
</dbReference>
<evidence type="ECO:0000256" key="7">
    <source>
        <dbReference type="ARBA" id="ARBA00022840"/>
    </source>
</evidence>
<dbReference type="Gene3D" id="3.30.230.10">
    <property type="match status" value="1"/>
</dbReference>
<dbReference type="InterPro" id="IPR003111">
    <property type="entry name" value="Lon_prtase_N"/>
</dbReference>
<feature type="domain" description="Lon N-terminal" evidence="17">
    <location>
        <begin position="19"/>
        <end position="216"/>
    </location>
</feature>
<dbReference type="PROSITE" id="PS51786">
    <property type="entry name" value="LON_PROTEOLYTIC"/>
    <property type="match status" value="1"/>
</dbReference>
<keyword evidence="6 10" id="KW-0720">Serine protease</keyword>
<dbReference type="PRINTS" id="PR00830">
    <property type="entry name" value="ENDOLAPTASE"/>
</dbReference>
<dbReference type="RefSeq" id="WP_096602678.1">
    <property type="nucleotide sequence ID" value="NZ_OBEN01000008.1"/>
</dbReference>
<dbReference type="EMBL" id="OBEN01000008">
    <property type="protein sequence ID" value="SNZ15352.1"/>
    <property type="molecule type" value="Genomic_DNA"/>
</dbReference>
<dbReference type="GO" id="GO:0034605">
    <property type="term" value="P:cellular response to heat"/>
    <property type="evidence" value="ECO:0007669"/>
    <property type="project" value="UniProtKB-UniRule"/>
</dbReference>
<protein>
    <recommendedName>
        <fullName evidence="10 11">Lon protease</fullName>
        <ecNumber evidence="10 11">3.4.21.53</ecNumber>
    </recommendedName>
    <alternativeName>
        <fullName evidence="10">ATP-dependent protease La</fullName>
    </alternativeName>
</protein>
<dbReference type="Gene3D" id="3.40.50.300">
    <property type="entry name" value="P-loop containing nucleotide triphosphate hydrolases"/>
    <property type="match status" value="1"/>
</dbReference>
<dbReference type="InterPro" id="IPR054594">
    <property type="entry name" value="Lon_lid"/>
</dbReference>
<keyword evidence="5 10" id="KW-0378">Hydrolase</keyword>
<dbReference type="AlphaFoldDB" id="A0A285P0U5"/>
<dbReference type="InterPro" id="IPR003593">
    <property type="entry name" value="AAA+_ATPase"/>
</dbReference>
<evidence type="ECO:0000256" key="1">
    <source>
        <dbReference type="ARBA" id="ARBA00004496"/>
    </source>
</evidence>
<evidence type="ECO:0000256" key="8">
    <source>
        <dbReference type="ARBA" id="ARBA00023016"/>
    </source>
</evidence>
<evidence type="ECO:0000256" key="3">
    <source>
        <dbReference type="ARBA" id="ARBA00022670"/>
    </source>
</evidence>
<evidence type="ECO:0000256" key="12">
    <source>
        <dbReference type="PIRSR" id="PIRSR001174-1"/>
    </source>
</evidence>
<dbReference type="Gene3D" id="1.20.58.1480">
    <property type="match status" value="1"/>
</dbReference>
<dbReference type="InterPro" id="IPR020568">
    <property type="entry name" value="Ribosomal_Su5_D2-typ_SF"/>
</dbReference>
<keyword evidence="19" id="KW-1185">Reference proteome</keyword>
<dbReference type="Gene3D" id="1.20.5.5270">
    <property type="match status" value="1"/>
</dbReference>
<evidence type="ECO:0000256" key="6">
    <source>
        <dbReference type="ARBA" id="ARBA00022825"/>
    </source>
</evidence>
<dbReference type="PROSITE" id="PS51787">
    <property type="entry name" value="LON_N"/>
    <property type="match status" value="1"/>
</dbReference>
<dbReference type="InterPro" id="IPR027417">
    <property type="entry name" value="P-loop_NTPase"/>
</dbReference>
<proteinExistence type="evidence at transcript level"/>
<dbReference type="Proteomes" id="UP000218627">
    <property type="component" value="Unassembled WGS sequence"/>
</dbReference>
<name>A0A285P0U5_9AQUI</name>
<dbReference type="InterPro" id="IPR003959">
    <property type="entry name" value="ATPase_AAA_core"/>
</dbReference>
<dbReference type="InterPro" id="IPR004815">
    <property type="entry name" value="Lon_bac/euk-typ"/>
</dbReference>
<dbReference type="InterPro" id="IPR046336">
    <property type="entry name" value="Lon_prtase_N_sf"/>
</dbReference>
<evidence type="ECO:0000256" key="2">
    <source>
        <dbReference type="ARBA" id="ARBA00022490"/>
    </source>
</evidence>
<evidence type="ECO:0000256" key="14">
    <source>
        <dbReference type="PROSITE-ProRule" id="PRU01122"/>
    </source>
</evidence>
<keyword evidence="4 10" id="KW-0547">Nucleotide-binding</keyword>
<dbReference type="CDD" id="cd19500">
    <property type="entry name" value="RecA-like_Lon"/>
    <property type="match status" value="1"/>
</dbReference>
<evidence type="ECO:0000259" key="16">
    <source>
        <dbReference type="PROSITE" id="PS51786"/>
    </source>
</evidence>
<evidence type="ECO:0000256" key="4">
    <source>
        <dbReference type="ARBA" id="ARBA00022741"/>
    </source>
</evidence>
<dbReference type="SMART" id="SM00382">
    <property type="entry name" value="AAA"/>
    <property type="match status" value="1"/>
</dbReference>
<dbReference type="FunFam" id="3.40.50.300:FF:000021">
    <property type="entry name" value="Lon protease homolog"/>
    <property type="match status" value="1"/>
</dbReference>
<dbReference type="Pfam" id="PF02190">
    <property type="entry name" value="LON_substr_bdg"/>
    <property type="match status" value="1"/>
</dbReference>
<dbReference type="Pfam" id="PF00004">
    <property type="entry name" value="AAA"/>
    <property type="match status" value="1"/>
</dbReference>